<accession>A0ABW9YDM3</accession>
<keyword evidence="1" id="KW-0106">Calcium</keyword>
<dbReference type="Gene3D" id="2.60.120.260">
    <property type="entry name" value="Galactose-binding domain-like"/>
    <property type="match status" value="1"/>
</dbReference>
<dbReference type="PANTHER" id="PTHR12125">
    <property type="entry name" value="F-BOX ONLY PROTEIN 6-LIKE PROTEIN"/>
    <property type="match status" value="1"/>
</dbReference>
<dbReference type="Pfam" id="PF00353">
    <property type="entry name" value="HemolysinCabind"/>
    <property type="match status" value="1"/>
</dbReference>
<dbReference type="EMBL" id="RSEJ01000003">
    <property type="protein sequence ID" value="NBI51864.1"/>
    <property type="molecule type" value="Genomic_DNA"/>
</dbReference>
<comment type="caution">
    <text evidence="3">The sequence shown here is derived from an EMBL/GenBank/DDBJ whole genome shotgun (WGS) entry which is preliminary data.</text>
</comment>
<reference evidence="3 4" key="1">
    <citation type="journal article" date="2017" name="Int. J. Syst. Evol. Microbiol.">
        <title>Photobacterium alginatilyticum sp. nov., a marine bacterium isolated from bottom seawater.</title>
        <authorList>
            <person name="Wang X."/>
            <person name="Wang Y."/>
            <person name="Yang X."/>
            <person name="Sun H."/>
            <person name="Li B."/>
            <person name="Zhang X.H."/>
        </authorList>
    </citation>
    <scope>NUCLEOTIDE SEQUENCE [LARGE SCALE GENOMIC DNA]</scope>
    <source>
        <strain evidence="3 4">P03D4</strain>
    </source>
</reference>
<dbReference type="PANTHER" id="PTHR12125:SF5">
    <property type="entry name" value="F-BOX DOMAIN-CONTAINING PROTEIN"/>
    <property type="match status" value="1"/>
</dbReference>
<proteinExistence type="predicted"/>
<feature type="domain" description="FBA" evidence="2">
    <location>
        <begin position="228"/>
        <end position="379"/>
    </location>
</feature>
<dbReference type="InterPro" id="IPR007397">
    <property type="entry name" value="F-box-assoc_dom"/>
</dbReference>
<dbReference type="PRINTS" id="PR00313">
    <property type="entry name" value="CABNDNGRPT"/>
</dbReference>
<dbReference type="Pfam" id="PF04300">
    <property type="entry name" value="FBA"/>
    <property type="match status" value="1"/>
</dbReference>
<dbReference type="InterPro" id="IPR008979">
    <property type="entry name" value="Galactose-bd-like_sf"/>
</dbReference>
<dbReference type="InterPro" id="IPR039752">
    <property type="entry name" value="F-box_only"/>
</dbReference>
<dbReference type="SMART" id="SM01198">
    <property type="entry name" value="FBA"/>
    <property type="match status" value="1"/>
</dbReference>
<organism evidence="3 4">
    <name type="scientific">Photobacterium alginatilyticum</name>
    <dbReference type="NCBI Taxonomy" id="1775171"/>
    <lineage>
        <taxon>Bacteria</taxon>
        <taxon>Pseudomonadati</taxon>
        <taxon>Pseudomonadota</taxon>
        <taxon>Gammaproteobacteria</taxon>
        <taxon>Vibrionales</taxon>
        <taxon>Vibrionaceae</taxon>
        <taxon>Photobacterium</taxon>
    </lineage>
</organism>
<dbReference type="SUPFAM" id="SSF51120">
    <property type="entry name" value="beta-Roll"/>
    <property type="match status" value="1"/>
</dbReference>
<keyword evidence="4" id="KW-1185">Reference proteome</keyword>
<protein>
    <recommendedName>
        <fullName evidence="2">FBA domain-containing protein</fullName>
    </recommendedName>
</protein>
<dbReference type="InterPro" id="IPR011049">
    <property type="entry name" value="Serralysin-like_metalloprot_C"/>
</dbReference>
<dbReference type="Proteomes" id="UP000738517">
    <property type="component" value="Unassembled WGS sequence"/>
</dbReference>
<sequence length="640" mass="68142">MEDTLIGDDGKNVLYGGKGNDILRGGGDNDVLVADGDVDHLFGGTGKDIYQIKVSEGGSAIIDDADEGNAIILEGISKADVGLRFDGQSHRIQLFDRRNGQTLVEDVASGDQLAEWGGQASSEQTVELLSGFIRRFSTIRIGDRVLSSQQTIDWLSSQLVEAHAGQADSTLRGNELSNILTAGVALTSINAGGGDDQLLIGAGTPEVHTGSGNDYVDFSGNTDLASAPQTGERFIELLDDPNSLNGWQVQNGGNGFAVDANGLTSSYGWCSRTRRFDISNLVSAYGNNAINIKETFRKVGYTADSYKLTVRLLDSDGNELHQWSTGEQTVTDVAEVSHTLQNYSSQTHYVEVTDAGKDQEYWAGQWGARLEGLSLQFDSGATNQAKVYIEGFDAIEVDAGANLEVLKSKPDATFSLVLNADLNEWTPGQDGLSLIHQDGGQLTLPQKPESLIFEDNGRRILVKDVNAYYAARTKGEAFTHRWELTPDNSAILNLAGVDAASVTVHQDIVEGKKYVRLQAGSDVLFSEAIPTTSDGTSQTAGQYLSGILAGVRFGDVGLHGDDLANFIDHGELPGNEEVSSNALLSEQSASVANSDADSIRLAKLTGAMAAFDSSNDGTSSGNEALDGRYILQPELTAAVV</sequence>
<dbReference type="InterPro" id="IPR001343">
    <property type="entry name" value="Hemolysn_Ca-bd"/>
</dbReference>
<name>A0ABW9YDM3_9GAMM</name>
<evidence type="ECO:0000313" key="3">
    <source>
        <dbReference type="EMBL" id="NBI51864.1"/>
    </source>
</evidence>
<evidence type="ECO:0000259" key="2">
    <source>
        <dbReference type="SMART" id="SM01198"/>
    </source>
</evidence>
<gene>
    <name evidence="3" type="ORF">EIZ48_04675</name>
</gene>
<dbReference type="SUPFAM" id="SSF49785">
    <property type="entry name" value="Galactose-binding domain-like"/>
    <property type="match status" value="1"/>
</dbReference>
<dbReference type="Gene3D" id="2.150.10.10">
    <property type="entry name" value="Serralysin-like metalloprotease, C-terminal"/>
    <property type="match status" value="1"/>
</dbReference>
<evidence type="ECO:0000313" key="4">
    <source>
        <dbReference type="Proteomes" id="UP000738517"/>
    </source>
</evidence>
<evidence type="ECO:0000256" key="1">
    <source>
        <dbReference type="ARBA" id="ARBA00022837"/>
    </source>
</evidence>